<accession>A0ABD5LN73</accession>
<name>A0ABD5LN73_AGRRD</name>
<comment type="caution">
    <text evidence="1">The sequence shown here is derived from an EMBL/GenBank/DDBJ whole genome shotgun (WGS) entry which is preliminary data.</text>
</comment>
<gene>
    <name evidence="1" type="ORF">ABVB70_19905</name>
</gene>
<proteinExistence type="predicted"/>
<dbReference type="RefSeq" id="WP_353574532.1">
    <property type="nucleotide sequence ID" value="NZ_JBETME010000008.1"/>
</dbReference>
<dbReference type="InterPro" id="IPR021436">
    <property type="entry name" value="DUF3085"/>
</dbReference>
<reference evidence="1 2" key="1">
    <citation type="submission" date="2024-06" db="EMBL/GenBank/DDBJ databases">
        <title>Genome sequencing of Agrobacterium spp. from tobacco in Serbia.</title>
        <authorList>
            <person name="Ilicic R.J."/>
            <person name="Studholme D.J."/>
            <person name="Jelusic A."/>
            <person name="Barac G."/>
            <person name="Bagi F."/>
            <person name="Popovic Milovanovic T."/>
        </authorList>
    </citation>
    <scope>NUCLEOTIDE SEQUENCE [LARGE SCALE GENOMIC DNA]</scope>
    <source>
        <strain evidence="1 2">DA1</strain>
    </source>
</reference>
<organism evidence="1 2">
    <name type="scientific">Agrobacterium radiobacter</name>
    <dbReference type="NCBI Taxonomy" id="362"/>
    <lineage>
        <taxon>Bacteria</taxon>
        <taxon>Pseudomonadati</taxon>
        <taxon>Pseudomonadota</taxon>
        <taxon>Alphaproteobacteria</taxon>
        <taxon>Hyphomicrobiales</taxon>
        <taxon>Rhizobiaceae</taxon>
        <taxon>Rhizobium/Agrobacterium group</taxon>
        <taxon>Agrobacterium</taxon>
        <taxon>Agrobacterium tumefaciens complex</taxon>
    </lineage>
</organism>
<sequence>MFTFPVDEVRTVIARGEADAAANGGFRNPYYGLKPGEGEKPGLWLVGDEGVYLLSNGKLGEGQKALVCYAGECNPSTTPDYWHYKRRHFGGDDGIEFLEAAEILRLLDAMPDATHLRVQMTETSFELVPITRRR</sequence>
<evidence type="ECO:0000313" key="2">
    <source>
        <dbReference type="Proteomes" id="UP001438189"/>
    </source>
</evidence>
<protein>
    <submittedName>
        <fullName evidence="1">DUF3085 domain-containing protein</fullName>
    </submittedName>
</protein>
<dbReference type="Proteomes" id="UP001438189">
    <property type="component" value="Unassembled WGS sequence"/>
</dbReference>
<dbReference type="AlphaFoldDB" id="A0ABD5LN73"/>
<evidence type="ECO:0000313" key="1">
    <source>
        <dbReference type="EMBL" id="MES4992589.1"/>
    </source>
</evidence>
<dbReference type="EMBL" id="JBETME010000008">
    <property type="protein sequence ID" value="MES4992589.1"/>
    <property type="molecule type" value="Genomic_DNA"/>
</dbReference>
<dbReference type="Pfam" id="PF11284">
    <property type="entry name" value="DUF3085"/>
    <property type="match status" value="1"/>
</dbReference>